<keyword evidence="3" id="KW-1185">Reference proteome</keyword>
<keyword evidence="1" id="KW-0472">Membrane</keyword>
<reference evidence="3" key="1">
    <citation type="journal article" date="2019" name="Int. J. Syst. Evol. Microbiol.">
        <title>The Global Catalogue of Microorganisms (GCM) 10K type strain sequencing project: providing services to taxonomists for standard genome sequencing and annotation.</title>
        <authorList>
            <consortium name="The Broad Institute Genomics Platform"/>
            <consortium name="The Broad Institute Genome Sequencing Center for Infectious Disease"/>
            <person name="Wu L."/>
            <person name="Ma J."/>
        </authorList>
    </citation>
    <scope>NUCLEOTIDE SEQUENCE [LARGE SCALE GENOMIC DNA]</scope>
    <source>
        <strain evidence="3">CGMCC 4.1721</strain>
    </source>
</reference>
<protein>
    <recommendedName>
        <fullName evidence="4">SpdD protein</fullName>
    </recommendedName>
</protein>
<accession>A0ABW0B0B7</accession>
<evidence type="ECO:0000256" key="1">
    <source>
        <dbReference type="SAM" id="Phobius"/>
    </source>
</evidence>
<keyword evidence="1" id="KW-0812">Transmembrane</keyword>
<name>A0ABW0B0B7_9ACTN</name>
<evidence type="ECO:0008006" key="4">
    <source>
        <dbReference type="Google" id="ProtNLM"/>
    </source>
</evidence>
<comment type="caution">
    <text evidence="2">The sequence shown here is derived from an EMBL/GenBank/DDBJ whole genome shotgun (WGS) entry which is preliminary data.</text>
</comment>
<keyword evidence="1" id="KW-1133">Transmembrane helix</keyword>
<dbReference type="RefSeq" id="WP_157840951.1">
    <property type="nucleotide sequence ID" value="NZ_JBHSKI010000003.1"/>
</dbReference>
<organism evidence="2 3">
    <name type="scientific">Streptomyces mutomycini</name>
    <dbReference type="NCBI Taxonomy" id="284036"/>
    <lineage>
        <taxon>Bacteria</taxon>
        <taxon>Bacillati</taxon>
        <taxon>Actinomycetota</taxon>
        <taxon>Actinomycetes</taxon>
        <taxon>Kitasatosporales</taxon>
        <taxon>Streptomycetaceae</taxon>
        <taxon>Streptomyces</taxon>
    </lineage>
</organism>
<evidence type="ECO:0000313" key="3">
    <source>
        <dbReference type="Proteomes" id="UP001596208"/>
    </source>
</evidence>
<dbReference type="Proteomes" id="UP001596208">
    <property type="component" value="Unassembled WGS sequence"/>
</dbReference>
<sequence>MQQQPNPSEPNTRIVTALLGTVVIGLIAVSYPMLIPALTVACAAFMALAIILKL</sequence>
<evidence type="ECO:0000313" key="2">
    <source>
        <dbReference type="EMBL" id="MFC5170628.1"/>
    </source>
</evidence>
<proteinExistence type="predicted"/>
<dbReference type="EMBL" id="JBHSKI010000003">
    <property type="protein sequence ID" value="MFC5170628.1"/>
    <property type="molecule type" value="Genomic_DNA"/>
</dbReference>
<gene>
    <name evidence="2" type="ORF">ACFPRK_08490</name>
</gene>
<feature type="transmembrane region" description="Helical" evidence="1">
    <location>
        <begin position="35"/>
        <end position="52"/>
    </location>
</feature>
<feature type="transmembrane region" description="Helical" evidence="1">
    <location>
        <begin position="12"/>
        <end position="29"/>
    </location>
</feature>